<dbReference type="EMBL" id="CP019606">
    <property type="protein sequence ID" value="AQP48741.1"/>
    <property type="molecule type" value="Genomic_DNA"/>
</dbReference>
<evidence type="ECO:0000313" key="1">
    <source>
        <dbReference type="EMBL" id="AQP48741.1"/>
    </source>
</evidence>
<keyword evidence="2" id="KW-1185">Reference proteome</keyword>
<proteinExistence type="predicted"/>
<sequence>MTKVTLAVWDTMETNHGPAIDAFSAFMRGPSSGAGLLNEFHGGATAFSRAHEQAATAVSSCVATMQLTATATELYVKAVSVLPNGAALKAAQLLRARSSLQSAERRAIAAIVAAYRGVDFGTGQSSGPDDRGRFDEQVGDMWSALSDADRAKIVQQMADDLAREYGMDVPVNVKIGDLTRPDGSVPNGYWDQNTKPPTLALHEPALSDPRLLHTVAHEIRHGYQNHLVADKNYKPGWIEQMMIDAGVKKHPFDEHNVPREVVERWEKNLAPGGYVGDPWDRYAAQPVERDARASGREFLNALSEEKLREYAKKAGVTIP</sequence>
<reference evidence="2" key="1">
    <citation type="submission" date="2017-02" db="EMBL/GenBank/DDBJ databases">
        <title>Tessaracoccus aquaemaris sp. nov., isolated from the intestine of a Korean rockfish, Sebastes schlegelii, in a marine aquaculture pond.</title>
        <authorList>
            <person name="Tak E.J."/>
            <person name="Bae J.-W."/>
        </authorList>
    </citation>
    <scope>NUCLEOTIDE SEQUENCE [LARGE SCALE GENOMIC DNA]</scope>
    <source>
        <strain evidence="2">NSG39</strain>
    </source>
</reference>
<evidence type="ECO:0000313" key="2">
    <source>
        <dbReference type="Proteomes" id="UP000188145"/>
    </source>
</evidence>
<name>A0A1Q2CRK5_9ACTN</name>
<dbReference type="STRING" id="1332264.BW730_15750"/>
<organism evidence="1 2">
    <name type="scientific">Tessaracoccus aquimaris</name>
    <dbReference type="NCBI Taxonomy" id="1332264"/>
    <lineage>
        <taxon>Bacteria</taxon>
        <taxon>Bacillati</taxon>
        <taxon>Actinomycetota</taxon>
        <taxon>Actinomycetes</taxon>
        <taxon>Propionibacteriales</taxon>
        <taxon>Propionibacteriaceae</taxon>
        <taxon>Tessaracoccus</taxon>
    </lineage>
</organism>
<dbReference type="Proteomes" id="UP000188145">
    <property type="component" value="Chromosome"/>
</dbReference>
<dbReference type="KEGG" id="tes:BW730_15750"/>
<protein>
    <submittedName>
        <fullName evidence="1">Uncharacterized protein</fullName>
    </submittedName>
</protein>
<gene>
    <name evidence="1" type="ORF">BW730_15750</name>
</gene>
<accession>A0A1Q2CRK5</accession>
<dbReference type="AlphaFoldDB" id="A0A1Q2CRK5"/>